<accession>A0A6S7HFD2</accession>
<dbReference type="AlphaFoldDB" id="A0A6S7HFD2"/>
<gene>
    <name evidence="1" type="ORF">PACLA_8A054645</name>
</gene>
<comment type="caution">
    <text evidence="1">The sequence shown here is derived from an EMBL/GenBank/DDBJ whole genome shotgun (WGS) entry which is preliminary data.</text>
</comment>
<reference evidence="1" key="1">
    <citation type="submission" date="2020-04" db="EMBL/GenBank/DDBJ databases">
        <authorList>
            <person name="Alioto T."/>
            <person name="Alioto T."/>
            <person name="Gomez Garrido J."/>
        </authorList>
    </citation>
    <scope>NUCLEOTIDE SEQUENCE</scope>
    <source>
        <strain evidence="1">A484AB</strain>
    </source>
</reference>
<dbReference type="OrthoDB" id="6159421at2759"/>
<evidence type="ECO:0000313" key="1">
    <source>
        <dbReference type="EMBL" id="CAB3994371.1"/>
    </source>
</evidence>
<sequence>MPLTEERQIHTNIDNYISAIITNVDNRFPTSSVNVLDAFSILNVEQLAPDPESMLFQFYGDKEIDDLKNHLFQSDLQDQEKLLSTEWVLCQVLGQFQEEFSHVVATATERGGRAIKRIKARSQSEMKNDMLEALMMISMNGPTPNSELANKLIRKVAVRFESSR</sequence>
<proteinExistence type="predicted"/>
<dbReference type="EMBL" id="CACRXK020002448">
    <property type="protein sequence ID" value="CAB3994371.1"/>
    <property type="molecule type" value="Genomic_DNA"/>
</dbReference>
<name>A0A6S7HFD2_PARCT</name>
<keyword evidence="2" id="KW-1185">Reference proteome</keyword>
<organism evidence="1 2">
    <name type="scientific">Paramuricea clavata</name>
    <name type="common">Red gorgonian</name>
    <name type="synonym">Violescent sea-whip</name>
    <dbReference type="NCBI Taxonomy" id="317549"/>
    <lineage>
        <taxon>Eukaryota</taxon>
        <taxon>Metazoa</taxon>
        <taxon>Cnidaria</taxon>
        <taxon>Anthozoa</taxon>
        <taxon>Octocorallia</taxon>
        <taxon>Malacalcyonacea</taxon>
        <taxon>Plexauridae</taxon>
        <taxon>Paramuricea</taxon>
    </lineage>
</organism>
<evidence type="ECO:0000313" key="2">
    <source>
        <dbReference type="Proteomes" id="UP001152795"/>
    </source>
</evidence>
<dbReference type="Proteomes" id="UP001152795">
    <property type="component" value="Unassembled WGS sequence"/>
</dbReference>
<protein>
    <submittedName>
        <fullName evidence="1">Uncharacterized protein</fullName>
    </submittedName>
</protein>